<proteinExistence type="predicted"/>
<dbReference type="EMBL" id="SSTE01016484">
    <property type="protein sequence ID" value="KAA0041586.1"/>
    <property type="molecule type" value="Genomic_DNA"/>
</dbReference>
<dbReference type="Proteomes" id="UP000321947">
    <property type="component" value="Unassembled WGS sequence"/>
</dbReference>
<evidence type="ECO:0000313" key="2">
    <source>
        <dbReference type="EMBL" id="TYK19670.1"/>
    </source>
</evidence>
<evidence type="ECO:0000313" key="4">
    <source>
        <dbReference type="Proteomes" id="UP000321947"/>
    </source>
</evidence>
<dbReference type="Proteomes" id="UP000321393">
    <property type="component" value="Unassembled WGS sequence"/>
</dbReference>
<reference evidence="3 4" key="1">
    <citation type="submission" date="2019-08" db="EMBL/GenBank/DDBJ databases">
        <title>Draft genome sequences of two oriental melons (Cucumis melo L. var makuwa).</title>
        <authorList>
            <person name="Kwon S.-Y."/>
        </authorList>
    </citation>
    <scope>NUCLEOTIDE SEQUENCE [LARGE SCALE GENOMIC DNA]</scope>
    <source>
        <strain evidence="4">cv. Chang Bougi</strain>
        <strain evidence="3">cv. SW 3</strain>
        <tissue evidence="1">Leaf</tissue>
    </source>
</reference>
<gene>
    <name evidence="2" type="ORF">E5676_scaffold242G00630</name>
    <name evidence="1" type="ORF">E6C27_scaffold93G00520</name>
</gene>
<protein>
    <submittedName>
        <fullName evidence="1">Uncharacterized protein</fullName>
    </submittedName>
</protein>
<organism evidence="1 3">
    <name type="scientific">Cucumis melo var. makuwa</name>
    <name type="common">Oriental melon</name>
    <dbReference type="NCBI Taxonomy" id="1194695"/>
    <lineage>
        <taxon>Eukaryota</taxon>
        <taxon>Viridiplantae</taxon>
        <taxon>Streptophyta</taxon>
        <taxon>Embryophyta</taxon>
        <taxon>Tracheophyta</taxon>
        <taxon>Spermatophyta</taxon>
        <taxon>Magnoliopsida</taxon>
        <taxon>eudicotyledons</taxon>
        <taxon>Gunneridae</taxon>
        <taxon>Pentapetalae</taxon>
        <taxon>rosids</taxon>
        <taxon>fabids</taxon>
        <taxon>Cucurbitales</taxon>
        <taxon>Cucurbitaceae</taxon>
        <taxon>Benincaseae</taxon>
        <taxon>Cucumis</taxon>
    </lineage>
</organism>
<evidence type="ECO:0000313" key="3">
    <source>
        <dbReference type="Proteomes" id="UP000321393"/>
    </source>
</evidence>
<dbReference type="AlphaFoldDB" id="A0A5A7THP9"/>
<evidence type="ECO:0000313" key="1">
    <source>
        <dbReference type="EMBL" id="KAA0041586.1"/>
    </source>
</evidence>
<sequence length="135" mass="14789">MCTYEINIPICFHRLITDFLLSYHLDLFTNDDVVGSAPRTISLSNKTFQGVHVSDLPAAFHPPYKSAGSLGLLSDESRALTVSITNLQGAILALTCKRTMVDSVLHALRAPVAFSQASVEPQSQKLNAARKCNWE</sequence>
<comment type="caution">
    <text evidence="1">The sequence shown here is derived from an EMBL/GenBank/DDBJ whole genome shotgun (WGS) entry which is preliminary data.</text>
</comment>
<dbReference type="EMBL" id="SSTD01006815">
    <property type="protein sequence ID" value="TYK19670.1"/>
    <property type="molecule type" value="Genomic_DNA"/>
</dbReference>
<accession>A0A5A7THP9</accession>
<name>A0A5A7THP9_CUCMM</name>